<dbReference type="OrthoDB" id="10585420at2759"/>
<keyword evidence="2" id="KW-1185">Reference proteome</keyword>
<evidence type="ECO:0000313" key="2">
    <source>
        <dbReference type="Proteomes" id="UP000799118"/>
    </source>
</evidence>
<dbReference type="Proteomes" id="UP000799118">
    <property type="component" value="Unassembled WGS sequence"/>
</dbReference>
<name>A0A6A4GHG1_9AGAR</name>
<evidence type="ECO:0000313" key="1">
    <source>
        <dbReference type="EMBL" id="KAE9384783.1"/>
    </source>
</evidence>
<feature type="non-terminal residue" evidence="1">
    <location>
        <position position="1"/>
    </location>
</feature>
<organism evidence="1 2">
    <name type="scientific">Gymnopus androsaceus JB14</name>
    <dbReference type="NCBI Taxonomy" id="1447944"/>
    <lineage>
        <taxon>Eukaryota</taxon>
        <taxon>Fungi</taxon>
        <taxon>Dikarya</taxon>
        <taxon>Basidiomycota</taxon>
        <taxon>Agaricomycotina</taxon>
        <taxon>Agaricomycetes</taxon>
        <taxon>Agaricomycetidae</taxon>
        <taxon>Agaricales</taxon>
        <taxon>Marasmiineae</taxon>
        <taxon>Omphalotaceae</taxon>
        <taxon>Gymnopus</taxon>
    </lineage>
</organism>
<accession>A0A6A4GHG1</accession>
<dbReference type="EMBL" id="ML770081">
    <property type="protein sequence ID" value="KAE9384783.1"/>
    <property type="molecule type" value="Genomic_DNA"/>
</dbReference>
<reference evidence="1" key="1">
    <citation type="journal article" date="2019" name="Environ. Microbiol.">
        <title>Fungal ecological strategies reflected in gene transcription - a case study of two litter decomposers.</title>
        <authorList>
            <person name="Barbi F."/>
            <person name="Kohler A."/>
            <person name="Barry K."/>
            <person name="Baskaran P."/>
            <person name="Daum C."/>
            <person name="Fauchery L."/>
            <person name="Ihrmark K."/>
            <person name="Kuo A."/>
            <person name="LaButti K."/>
            <person name="Lipzen A."/>
            <person name="Morin E."/>
            <person name="Grigoriev I.V."/>
            <person name="Henrissat B."/>
            <person name="Lindahl B."/>
            <person name="Martin F."/>
        </authorList>
    </citation>
    <scope>NUCLEOTIDE SEQUENCE</scope>
    <source>
        <strain evidence="1">JB14</strain>
    </source>
</reference>
<dbReference type="InterPro" id="IPR011009">
    <property type="entry name" value="Kinase-like_dom_sf"/>
</dbReference>
<sequence length="157" mass="17998">QNSVNFKCIDVKLDAQYQPRFVSGTSQTITGILDSTHFAQGAMKLVFDLQLGRHEFVAKRYNEFSDEVFLDFKKLNKNQKLISLDAWRLIQCQAFLDSFYEHANGVQRIDRNITFSKCFLLQERGFQPRKASGIDYIDGTLASVDGKNVLILFDLGF</sequence>
<protein>
    <submittedName>
        <fullName evidence="1">Uncharacterized protein</fullName>
    </submittedName>
</protein>
<dbReference type="AlphaFoldDB" id="A0A6A4GHG1"/>
<gene>
    <name evidence="1" type="ORF">BT96DRAFT_950312</name>
</gene>
<proteinExistence type="predicted"/>
<dbReference type="SUPFAM" id="SSF56112">
    <property type="entry name" value="Protein kinase-like (PK-like)"/>
    <property type="match status" value="1"/>
</dbReference>